<protein>
    <recommendedName>
        <fullName evidence="2">Ribonuclease H2 subunit B</fullName>
    </recommendedName>
    <alternativeName>
        <fullName evidence="5">Ribonuclease HI subunit B</fullName>
    </alternativeName>
</protein>
<feature type="region of interest" description="Disordered" evidence="6">
    <location>
        <begin position="248"/>
        <end position="286"/>
    </location>
</feature>
<dbReference type="Gene3D" id="1.10.20.120">
    <property type="match status" value="1"/>
</dbReference>
<dbReference type="GO" id="GO:0006401">
    <property type="term" value="P:RNA catabolic process"/>
    <property type="evidence" value="ECO:0007669"/>
    <property type="project" value="TreeGrafter"/>
</dbReference>
<dbReference type="GO" id="GO:0032299">
    <property type="term" value="C:ribonuclease H2 complex"/>
    <property type="evidence" value="ECO:0007669"/>
    <property type="project" value="InterPro"/>
</dbReference>
<dbReference type="AlphaFoldDB" id="A0A9P4ML16"/>
<feature type="domain" description="Rnh202 triple barrel" evidence="8">
    <location>
        <begin position="37"/>
        <end position="125"/>
    </location>
</feature>
<name>A0A9P4ML16_9PEZI</name>
<evidence type="ECO:0000256" key="4">
    <source>
        <dbReference type="ARBA" id="ARBA00024778"/>
    </source>
</evidence>
<dbReference type="OrthoDB" id="29098at2759"/>
<feature type="region of interest" description="Disordered" evidence="6">
    <location>
        <begin position="383"/>
        <end position="448"/>
    </location>
</feature>
<comment type="function">
    <text evidence="4">Non catalytic subunit of RNase H2, an endonuclease that specifically degrades the RNA of RNA:DNA hybrids. Participates in DNA replication, possibly by mediating the removal of lagging-strand Okazaki fragment RNA primers during DNA replication. Mediates the excision of single ribonucleotides from DNA:RNA duplexes.</text>
</comment>
<accession>A0A9P4ML16</accession>
<evidence type="ECO:0000256" key="6">
    <source>
        <dbReference type="SAM" id="MobiDB-lite"/>
    </source>
</evidence>
<dbReference type="InterPro" id="IPR019024">
    <property type="entry name" value="RNase_H2_suB_wHTH"/>
</dbReference>
<dbReference type="EMBL" id="ML996084">
    <property type="protein sequence ID" value="KAF2153734.1"/>
    <property type="molecule type" value="Genomic_DNA"/>
</dbReference>
<dbReference type="PANTHER" id="PTHR13383">
    <property type="entry name" value="RIBONUCLEASE H2 SUBUNIT B"/>
    <property type="match status" value="1"/>
</dbReference>
<dbReference type="InterPro" id="IPR041195">
    <property type="entry name" value="Rnh202_N"/>
</dbReference>
<reference evidence="9" key="1">
    <citation type="journal article" date="2020" name="Stud. Mycol.">
        <title>101 Dothideomycetes genomes: a test case for predicting lifestyles and emergence of pathogens.</title>
        <authorList>
            <person name="Haridas S."/>
            <person name="Albert R."/>
            <person name="Binder M."/>
            <person name="Bloem J."/>
            <person name="Labutti K."/>
            <person name="Salamov A."/>
            <person name="Andreopoulos B."/>
            <person name="Baker S."/>
            <person name="Barry K."/>
            <person name="Bills G."/>
            <person name="Bluhm B."/>
            <person name="Cannon C."/>
            <person name="Castanera R."/>
            <person name="Culley D."/>
            <person name="Daum C."/>
            <person name="Ezra D."/>
            <person name="Gonzalez J."/>
            <person name="Henrissat B."/>
            <person name="Kuo A."/>
            <person name="Liang C."/>
            <person name="Lipzen A."/>
            <person name="Lutzoni F."/>
            <person name="Magnuson J."/>
            <person name="Mondo S."/>
            <person name="Nolan M."/>
            <person name="Ohm R."/>
            <person name="Pangilinan J."/>
            <person name="Park H.-J."/>
            <person name="Ramirez L."/>
            <person name="Alfaro M."/>
            <person name="Sun H."/>
            <person name="Tritt A."/>
            <person name="Yoshinaga Y."/>
            <person name="Zwiers L.-H."/>
            <person name="Turgeon B."/>
            <person name="Goodwin S."/>
            <person name="Spatafora J."/>
            <person name="Crous P."/>
            <person name="Grigoriev I."/>
        </authorList>
    </citation>
    <scope>NUCLEOTIDE SEQUENCE</scope>
    <source>
        <strain evidence="9">CBS 260.36</strain>
    </source>
</reference>
<keyword evidence="3" id="KW-0539">Nucleus</keyword>
<evidence type="ECO:0000259" key="8">
    <source>
        <dbReference type="Pfam" id="PF17745"/>
    </source>
</evidence>
<keyword evidence="10" id="KW-1185">Reference proteome</keyword>
<evidence type="ECO:0000256" key="3">
    <source>
        <dbReference type="ARBA" id="ARBA00023242"/>
    </source>
</evidence>
<dbReference type="Proteomes" id="UP000799439">
    <property type="component" value="Unassembled WGS sequence"/>
</dbReference>
<organism evidence="9 10">
    <name type="scientific">Myriangium duriaei CBS 260.36</name>
    <dbReference type="NCBI Taxonomy" id="1168546"/>
    <lineage>
        <taxon>Eukaryota</taxon>
        <taxon>Fungi</taxon>
        <taxon>Dikarya</taxon>
        <taxon>Ascomycota</taxon>
        <taxon>Pezizomycotina</taxon>
        <taxon>Dothideomycetes</taxon>
        <taxon>Dothideomycetidae</taxon>
        <taxon>Myriangiales</taxon>
        <taxon>Myriangiaceae</taxon>
        <taxon>Myriangium</taxon>
    </lineage>
</organism>
<dbReference type="Pfam" id="PF09468">
    <property type="entry name" value="RNase_H2-Ydr279"/>
    <property type="match status" value="1"/>
</dbReference>
<comment type="caution">
    <text evidence="9">The sequence shown here is derived from an EMBL/GenBank/DDBJ whole genome shotgun (WGS) entry which is preliminary data.</text>
</comment>
<dbReference type="GO" id="GO:0005654">
    <property type="term" value="C:nucleoplasm"/>
    <property type="evidence" value="ECO:0007669"/>
    <property type="project" value="TreeGrafter"/>
</dbReference>
<evidence type="ECO:0000256" key="1">
    <source>
        <dbReference type="ARBA" id="ARBA00004123"/>
    </source>
</evidence>
<feature type="domain" description="Ribonuclease H2 subunit B wHTH" evidence="7">
    <location>
        <begin position="128"/>
        <end position="344"/>
    </location>
</feature>
<dbReference type="CDD" id="cd09270">
    <property type="entry name" value="RNase_H2-B"/>
    <property type="match status" value="1"/>
</dbReference>
<proteinExistence type="predicted"/>
<feature type="compositionally biased region" description="Low complexity" evidence="6">
    <location>
        <begin position="268"/>
        <end position="286"/>
    </location>
</feature>
<evidence type="ECO:0000256" key="2">
    <source>
        <dbReference type="ARBA" id="ARBA00019062"/>
    </source>
</evidence>
<dbReference type="InterPro" id="IPR040456">
    <property type="entry name" value="RNase_H2_suB"/>
</dbReference>
<evidence type="ECO:0000256" key="5">
    <source>
        <dbReference type="ARBA" id="ARBA00033464"/>
    </source>
</evidence>
<gene>
    <name evidence="9" type="ORF">K461DRAFT_292449</name>
</gene>
<evidence type="ECO:0000313" key="9">
    <source>
        <dbReference type="EMBL" id="KAF2153734.1"/>
    </source>
</evidence>
<feature type="region of interest" description="Disordered" evidence="6">
    <location>
        <begin position="1"/>
        <end position="27"/>
    </location>
</feature>
<dbReference type="Pfam" id="PF17745">
    <property type="entry name" value="Ydr279_N"/>
    <property type="match status" value="1"/>
</dbReference>
<evidence type="ECO:0000259" key="7">
    <source>
        <dbReference type="Pfam" id="PF09468"/>
    </source>
</evidence>
<comment type="subcellular location">
    <subcellularLocation>
        <location evidence="1">Nucleus</location>
    </subcellularLocation>
</comment>
<sequence>MRVTRKSKPAVASDNTATSIAGPELPPSSLNPPMVFILPQDRTQYARIASLPDPATGKESRYFFDPGLGLYEFTNISNPKNTPSSWLLASEAPSEGTNNVDGADDSTANGYTVEQPSLLLATPIDLSFMILPILLAGQEAGGRQLFLTMDDYLEKVSTQSRDLAEILGNLAMAARLEKHLTNICDKVEAGEDSMYRVNTEKLTKHLLSKAERMAINGLPASMEQRFVQEALQAPATLDGPVLAEASALVDSQEGDQETSPRSTSMELSQATSFSSTTSANADSQASQLSTTSSATAATSLADDTTIVGIESGPSKEIQHLLRLRTALNFILISYISPSNHAALKSVINDSKSGVDFAPLDAHLKHLETLRKEAQALRSLSDNISRKRRAEDDDEAEELRAEKKRKKEEEDAKKKAQSRAIKQLAKTDTSGMKKLSSFFTKGPAKKASG</sequence>
<dbReference type="PANTHER" id="PTHR13383:SF11">
    <property type="entry name" value="RIBONUCLEASE H2 SUBUNIT B"/>
    <property type="match status" value="1"/>
</dbReference>
<evidence type="ECO:0000313" key="10">
    <source>
        <dbReference type="Proteomes" id="UP000799439"/>
    </source>
</evidence>
<feature type="compositionally biased region" description="Polar residues" evidence="6">
    <location>
        <begin position="257"/>
        <end position="267"/>
    </location>
</feature>